<reference evidence="1 2" key="1">
    <citation type="submission" date="2017-09" db="EMBL/GenBank/DDBJ databases">
        <title>Comparative genomics of rhizobia isolated from Phaseolus vulgaris in China.</title>
        <authorList>
            <person name="Tong W."/>
        </authorList>
    </citation>
    <scope>NUCLEOTIDE SEQUENCE [LARGE SCALE GENOMIC DNA]</scope>
    <source>
        <strain evidence="1 2">PCH1</strain>
    </source>
</reference>
<gene>
    <name evidence="1" type="ORF">CO661_14195</name>
</gene>
<protein>
    <recommendedName>
        <fullName evidence="3">Constituent protein</fullName>
    </recommendedName>
</protein>
<organism evidence="1 2">
    <name type="scientific">Rhizobium fredii</name>
    <name type="common">Sinorhizobium fredii</name>
    <dbReference type="NCBI Taxonomy" id="380"/>
    <lineage>
        <taxon>Bacteria</taxon>
        <taxon>Pseudomonadati</taxon>
        <taxon>Pseudomonadota</taxon>
        <taxon>Alphaproteobacteria</taxon>
        <taxon>Hyphomicrobiales</taxon>
        <taxon>Rhizobiaceae</taxon>
        <taxon>Sinorhizobium/Ensifer group</taxon>
        <taxon>Sinorhizobium</taxon>
    </lineage>
</organism>
<sequence>MNYSELQTALADWSARSDLTSYIPSFIEFSTAMFNHGQGGVKPLRVREMMAIEDLTPVSSVCTLPSDYLQYRRVVELASRRRDLQYVTPTYADQEYSDRASGLSSDFTIIGSSLYMFPLSSNDIELTYYEAIPNLSDINTTNWLLTKQPNLYLHAGLMQLAMFVKDNDLFSRSAALVTAVIDGLNSSDLMANYAKAGTRIKGITP</sequence>
<dbReference type="AlphaFoldDB" id="A0A2A6LYW9"/>
<dbReference type="Pfam" id="PF24175">
    <property type="entry name" value="SU10_adaptor"/>
    <property type="match status" value="1"/>
</dbReference>
<comment type="caution">
    <text evidence="1">The sequence shown here is derived from an EMBL/GenBank/DDBJ whole genome shotgun (WGS) entry which is preliminary data.</text>
</comment>
<proteinExistence type="predicted"/>
<evidence type="ECO:0008006" key="3">
    <source>
        <dbReference type="Google" id="ProtNLM"/>
    </source>
</evidence>
<evidence type="ECO:0000313" key="2">
    <source>
        <dbReference type="Proteomes" id="UP000220353"/>
    </source>
</evidence>
<dbReference type="EMBL" id="NWTC01000009">
    <property type="protein sequence ID" value="PDT47329.1"/>
    <property type="molecule type" value="Genomic_DNA"/>
</dbReference>
<dbReference type="RefSeq" id="WP_097586936.1">
    <property type="nucleotide sequence ID" value="NZ_NWTC01000009.1"/>
</dbReference>
<accession>A0A2A6LYW9</accession>
<dbReference type="InterPro" id="IPR056209">
    <property type="entry name" value="SU10_adaptor"/>
</dbReference>
<name>A0A2A6LYW9_RHIFR</name>
<dbReference type="Proteomes" id="UP000220353">
    <property type="component" value="Unassembled WGS sequence"/>
</dbReference>
<evidence type="ECO:0000313" key="1">
    <source>
        <dbReference type="EMBL" id="PDT47329.1"/>
    </source>
</evidence>